<dbReference type="PROSITE" id="PS00518">
    <property type="entry name" value="ZF_RING_1"/>
    <property type="match status" value="1"/>
</dbReference>
<keyword evidence="3" id="KW-0862">Zinc</keyword>
<dbReference type="AlphaFoldDB" id="A0A6A6URR5"/>
<evidence type="ECO:0000256" key="4">
    <source>
        <dbReference type="PROSITE-ProRule" id="PRU00175"/>
    </source>
</evidence>
<sequence length="872" mass="97129">MPDGQPTGQIDLEKELACSICTDVLYQPLTLLDCLHTFCGACLKEWFLSQASRASSIHPYTCPACRASVRGTKHNATVSTLLDMFLQANPGKVRPEEERKEADRMYKPGDNVLPKLRRKHRHRSDEADQRDLNAVMALSLEEAGITNAPAREEGGRLRPERSRERRTSDGTSLRAEPRQVGMYIHTNDSRHRGRVSPRVEAAQITPDRTVEHQSSLRSLLSVSEHDVEEEIMRHIVEDGILNGIDMNNLTPEQEDELSERIAAAYRQRREEQRRERRQRERSAQGARERSSRQSTQRSRQGSRQSSRQRPESRTQGPPSPRRVQPSSETPHAMTSTEVTATHLAAPSRHRATSRHRSSSAGDSTNQEPDDRPAARSLSTQPPRTEERATVEAVELPADSRPAGTLRRTTDPVTRLVTDPIATSPTTPNAVELPAIPIRSESEGPTIATAPTQISPRLNAGTFPLDRQTIRRTEIDSPSSRAMVDSPINQASSPIFTEPSISCNRCKRAHIEYEIHYVCTKCDSSGYSLCQRCYRKGEGCLHWFGFGWAAMEKYERQKPATGYPQAEGFPHVLTANRYLRLTEAPPSTTSGALSLRDPKSRLQSGVFCDMCSAFANDWYWLCDLCNEGEWGFCNACVNQGRHCTHPLLSLHYSPLSLTSPPTSPPQSPGLDQSSGPASLLIPHSNNTECDICKYPISPSNTRFHCPTCNGGNYDMHTNCYSSLVKSGHLPLSHGPARWRRCLQGHRMVVLGFEDRAGGQKRIVVRDLVGGNALREDEVMWSWTDHDGTVHRHTNAPSNAEALERMPPDGGVGLRLVSYWGYFPADGVGDELMFPKGAEIKEAEDINGDWLWGVYAGASGLFPGNYGRVVKRVE</sequence>
<dbReference type="Gene3D" id="2.30.30.40">
    <property type="entry name" value="SH3 Domains"/>
    <property type="match status" value="1"/>
</dbReference>
<dbReference type="InterPro" id="IPR018957">
    <property type="entry name" value="Znf_C3HC4_RING-type"/>
</dbReference>
<keyword evidence="2 4" id="KW-0863">Zinc-finger</keyword>
<dbReference type="Gene3D" id="3.30.60.90">
    <property type="match status" value="1"/>
</dbReference>
<dbReference type="InterPro" id="IPR017907">
    <property type="entry name" value="Znf_RING_CS"/>
</dbReference>
<dbReference type="GO" id="GO:0016567">
    <property type="term" value="P:protein ubiquitination"/>
    <property type="evidence" value="ECO:0007669"/>
    <property type="project" value="TreeGrafter"/>
</dbReference>
<reference evidence="7" key="1">
    <citation type="journal article" date="2020" name="Stud. Mycol.">
        <title>101 Dothideomycetes genomes: a test case for predicting lifestyles and emergence of pathogens.</title>
        <authorList>
            <person name="Haridas S."/>
            <person name="Albert R."/>
            <person name="Binder M."/>
            <person name="Bloem J."/>
            <person name="Labutti K."/>
            <person name="Salamov A."/>
            <person name="Andreopoulos B."/>
            <person name="Baker S."/>
            <person name="Barry K."/>
            <person name="Bills G."/>
            <person name="Bluhm B."/>
            <person name="Cannon C."/>
            <person name="Castanera R."/>
            <person name="Culley D."/>
            <person name="Daum C."/>
            <person name="Ezra D."/>
            <person name="Gonzalez J."/>
            <person name="Henrissat B."/>
            <person name="Kuo A."/>
            <person name="Liang C."/>
            <person name="Lipzen A."/>
            <person name="Lutzoni F."/>
            <person name="Magnuson J."/>
            <person name="Mondo S."/>
            <person name="Nolan M."/>
            <person name="Ohm R."/>
            <person name="Pangilinan J."/>
            <person name="Park H.-J."/>
            <person name="Ramirez L."/>
            <person name="Alfaro M."/>
            <person name="Sun H."/>
            <person name="Tritt A."/>
            <person name="Yoshinaga Y."/>
            <person name="Zwiers L.-H."/>
            <person name="Turgeon B."/>
            <person name="Goodwin S."/>
            <person name="Spatafora J."/>
            <person name="Crous P."/>
            <person name="Grigoriev I."/>
        </authorList>
    </citation>
    <scope>NUCLEOTIDE SEQUENCE</scope>
    <source>
        <strain evidence="7">CBS 115976</strain>
    </source>
</reference>
<feature type="compositionally biased region" description="Polar residues" evidence="5">
    <location>
        <begin position="324"/>
        <end position="339"/>
    </location>
</feature>
<dbReference type="InterPro" id="IPR043145">
    <property type="entry name" value="Znf_ZZ_sf"/>
</dbReference>
<dbReference type="PANTHER" id="PTHR16079">
    <property type="entry name" value="UBIQUITIN LIGASE PROTEIN CHFR"/>
    <property type="match status" value="1"/>
</dbReference>
<protein>
    <recommendedName>
        <fullName evidence="6">RING-type domain-containing protein</fullName>
    </recommendedName>
</protein>
<feature type="region of interest" description="Disordered" evidence="5">
    <location>
        <begin position="656"/>
        <end position="676"/>
    </location>
</feature>
<evidence type="ECO:0000259" key="6">
    <source>
        <dbReference type="PROSITE" id="PS50089"/>
    </source>
</evidence>
<dbReference type="Pfam" id="PF00097">
    <property type="entry name" value="zf-C3HC4"/>
    <property type="match status" value="1"/>
</dbReference>
<dbReference type="GO" id="GO:0005634">
    <property type="term" value="C:nucleus"/>
    <property type="evidence" value="ECO:0007669"/>
    <property type="project" value="TreeGrafter"/>
</dbReference>
<keyword evidence="1" id="KW-0479">Metal-binding</keyword>
<dbReference type="Proteomes" id="UP000799302">
    <property type="component" value="Unassembled WGS sequence"/>
</dbReference>
<dbReference type="GO" id="GO:0004842">
    <property type="term" value="F:ubiquitin-protein transferase activity"/>
    <property type="evidence" value="ECO:0007669"/>
    <property type="project" value="TreeGrafter"/>
</dbReference>
<feature type="compositionally biased region" description="Basic residues" evidence="5">
    <location>
        <begin position="347"/>
        <end position="357"/>
    </location>
</feature>
<dbReference type="InterPro" id="IPR013083">
    <property type="entry name" value="Znf_RING/FYVE/PHD"/>
</dbReference>
<organism evidence="7 8">
    <name type="scientific">Microthyrium microscopicum</name>
    <dbReference type="NCBI Taxonomy" id="703497"/>
    <lineage>
        <taxon>Eukaryota</taxon>
        <taxon>Fungi</taxon>
        <taxon>Dikarya</taxon>
        <taxon>Ascomycota</taxon>
        <taxon>Pezizomycotina</taxon>
        <taxon>Dothideomycetes</taxon>
        <taxon>Dothideomycetes incertae sedis</taxon>
        <taxon>Microthyriales</taxon>
        <taxon>Microthyriaceae</taxon>
        <taxon>Microthyrium</taxon>
    </lineage>
</organism>
<name>A0A6A6URR5_9PEZI</name>
<dbReference type="SMART" id="SM00184">
    <property type="entry name" value="RING"/>
    <property type="match status" value="1"/>
</dbReference>
<feature type="compositionally biased region" description="Basic and acidic residues" evidence="5">
    <location>
        <begin position="268"/>
        <end position="291"/>
    </location>
</feature>
<evidence type="ECO:0000313" key="7">
    <source>
        <dbReference type="EMBL" id="KAF2674163.1"/>
    </source>
</evidence>
<proteinExistence type="predicted"/>
<evidence type="ECO:0000256" key="3">
    <source>
        <dbReference type="ARBA" id="ARBA00022833"/>
    </source>
</evidence>
<evidence type="ECO:0000256" key="1">
    <source>
        <dbReference type="ARBA" id="ARBA00022723"/>
    </source>
</evidence>
<dbReference type="InterPro" id="IPR001841">
    <property type="entry name" value="Znf_RING"/>
</dbReference>
<dbReference type="SUPFAM" id="SSF57850">
    <property type="entry name" value="RING/U-box"/>
    <property type="match status" value="3"/>
</dbReference>
<dbReference type="PANTHER" id="PTHR16079:SF4">
    <property type="entry name" value="E3 UBIQUITIN-PROTEIN LIGASE CHFR"/>
    <property type="match status" value="1"/>
</dbReference>
<dbReference type="GO" id="GO:0006511">
    <property type="term" value="P:ubiquitin-dependent protein catabolic process"/>
    <property type="evidence" value="ECO:0007669"/>
    <property type="project" value="TreeGrafter"/>
</dbReference>
<dbReference type="OrthoDB" id="1305878at2759"/>
<dbReference type="GO" id="GO:0008270">
    <property type="term" value="F:zinc ion binding"/>
    <property type="evidence" value="ECO:0007669"/>
    <property type="project" value="UniProtKB-KW"/>
</dbReference>
<feature type="region of interest" description="Disordered" evidence="5">
    <location>
        <begin position="146"/>
        <end position="174"/>
    </location>
</feature>
<dbReference type="PROSITE" id="PS50089">
    <property type="entry name" value="ZF_RING_2"/>
    <property type="match status" value="1"/>
</dbReference>
<dbReference type="InterPro" id="IPR052256">
    <property type="entry name" value="E3_ubiquitin-ligase_CHFR"/>
</dbReference>
<accession>A0A6A6URR5</accession>
<evidence type="ECO:0000256" key="2">
    <source>
        <dbReference type="ARBA" id="ARBA00022771"/>
    </source>
</evidence>
<evidence type="ECO:0000256" key="5">
    <source>
        <dbReference type="SAM" id="MobiDB-lite"/>
    </source>
</evidence>
<dbReference type="SUPFAM" id="SSF50044">
    <property type="entry name" value="SH3-domain"/>
    <property type="match status" value="1"/>
</dbReference>
<feature type="compositionally biased region" description="Low complexity" evidence="5">
    <location>
        <begin position="292"/>
        <end position="307"/>
    </location>
</feature>
<keyword evidence="8" id="KW-1185">Reference proteome</keyword>
<dbReference type="EMBL" id="MU004230">
    <property type="protein sequence ID" value="KAF2674163.1"/>
    <property type="molecule type" value="Genomic_DNA"/>
</dbReference>
<dbReference type="InterPro" id="IPR036028">
    <property type="entry name" value="SH3-like_dom_sf"/>
</dbReference>
<evidence type="ECO:0000313" key="8">
    <source>
        <dbReference type="Proteomes" id="UP000799302"/>
    </source>
</evidence>
<feature type="region of interest" description="Disordered" evidence="5">
    <location>
        <begin position="268"/>
        <end position="406"/>
    </location>
</feature>
<feature type="compositionally biased region" description="Basic and acidic residues" evidence="5">
    <location>
        <begin position="150"/>
        <end position="168"/>
    </location>
</feature>
<gene>
    <name evidence="7" type="ORF">BT63DRAFT_408372</name>
</gene>
<dbReference type="Gene3D" id="3.30.40.10">
    <property type="entry name" value="Zinc/RING finger domain, C3HC4 (zinc finger)"/>
    <property type="match status" value="1"/>
</dbReference>
<feature type="domain" description="RING-type" evidence="6">
    <location>
        <begin position="18"/>
        <end position="66"/>
    </location>
</feature>